<dbReference type="GO" id="GO:0000724">
    <property type="term" value="P:double-strand break repair via homologous recombination"/>
    <property type="evidence" value="ECO:0007669"/>
    <property type="project" value="TreeGrafter"/>
</dbReference>
<name>A0A1X7R8S8_9SACH</name>
<dbReference type="PANTHER" id="PTHR19862">
    <property type="entry name" value="WD REPEAT-CONTAINING PROTEIN 48"/>
    <property type="match status" value="1"/>
</dbReference>
<dbReference type="InterPro" id="IPR019775">
    <property type="entry name" value="WD40_repeat_CS"/>
</dbReference>
<dbReference type="Pfam" id="PF00400">
    <property type="entry name" value="WD40"/>
    <property type="match status" value="1"/>
</dbReference>
<gene>
    <name evidence="5" type="ORF">KASA_0J02002G</name>
</gene>
<feature type="compositionally biased region" description="Low complexity" evidence="4">
    <location>
        <begin position="827"/>
        <end position="838"/>
    </location>
</feature>
<feature type="region of interest" description="Disordered" evidence="4">
    <location>
        <begin position="555"/>
        <end position="574"/>
    </location>
</feature>
<dbReference type="CDD" id="cd17041">
    <property type="entry name" value="Ubl_WDR48"/>
    <property type="match status" value="1"/>
</dbReference>
<sequence length="1081" mass="122388">MTSLTVSYGLISPQSPDKKNAHILPVSRILHPKLTDDYYLTTSRDGSIVLHPSNHDETPTRFQIHSDWVSDIIEINQHSYITTSHDFSIVHVNLFKNSVGDWLSSIKIIGNHKDYIKCISYIPRHDLFVTGSLDCTLKIWKISYLFGNPDPSFELYHIFKTGIGSIYTLTTLRQNNDSNNNFDLIAGDCNGDLWFYSAIAKKEIKRIKGAHETNIKVIKLIDDESKLISTCSNGIVHIWDINNIEQLNRIKSWKWNCSIWCIDGNVSNNLLVGDSLGNINKFDFTDLNNIIVKSIFNSKDYFLKYEPLFDDNKHLGILDLKLLNDSNIYFSYCSDSNLNCLNLKQNTLSIEKGGFALTRSSLLTNRRHVITENTQGKIQRWDIVSCELINTFPRNEGTFDEIVVKYTSKEILSHWCTVTVKVGMLFVKIGPKFSNTELYGSALQEYFVVNDVKLNSDDRYNIGKIVVNSLFNDFMEYEQRKDEDFRKALVNKKKDHDEKNNSNNIITTTTTITNNINEMSSTPKYSSNNGGSITPKTKEKFMKMSGFGKLGSSISIGNSNKNNETPFVSAPTTPLDKEKQLFSNENNITTHQPPKTAPAAVTGEANNNNNNSKDENFNQEIVNPVPVLSKNSSGRAQSSGSLLSRKFKSFRLTKNDSNVSSSDSKQVTSDEEEKLVDQANLSIDTDIPEEKTIWNKNYDPSSGMKGESPFNNSKPSDYQNPLYMKLADESKMKSRAHSTSTLNLPSTVSNATTPVRTEKRQQFMADLITEFHNAYVDQYTSNLTSLKLLTRKMPDTLIKRDPTSPVVKIRLATLIVVHSWEEDVSGGSVLSSSILPPSSKRRHTSSDNSSSSSLVSSQSDNQDPLAAKKTMKKGGLNNNDNHDYYNDFTTTTGPEAGDDEFHMTSSKKDLFEHLERDLPYWFAKKLCKDIRMVDDQQPKLNFVLQPWLNAEQEARQALLDPDETVKTEQKHYMLKFGKSKGTGMTDLPKISDMNARLTAPGMIKVKKIKFYVIDRFEAKTAEMKAKTDPSEWLEILCKGQVLDNDMTLSTVRTLYWKSQGEIILNYRRKVDGSVLTMNKDN</sequence>
<dbReference type="InterPro" id="IPR036322">
    <property type="entry name" value="WD40_repeat_dom_sf"/>
</dbReference>
<dbReference type="STRING" id="1789683.A0A1X7R8S8"/>
<evidence type="ECO:0000256" key="3">
    <source>
        <dbReference type="PROSITE-ProRule" id="PRU00221"/>
    </source>
</evidence>
<feature type="compositionally biased region" description="Polar residues" evidence="4">
    <location>
        <begin position="709"/>
        <end position="718"/>
    </location>
</feature>
<reference evidence="5 6" key="1">
    <citation type="submission" date="2017-04" db="EMBL/GenBank/DDBJ databases">
        <authorList>
            <person name="Afonso C.L."/>
            <person name="Miller P.J."/>
            <person name="Scott M.A."/>
            <person name="Spackman E."/>
            <person name="Goraichik I."/>
            <person name="Dimitrov K.M."/>
            <person name="Suarez D.L."/>
            <person name="Swayne D.E."/>
        </authorList>
    </citation>
    <scope>NUCLEOTIDE SEQUENCE [LARGE SCALE GENOMIC DNA]</scope>
</reference>
<dbReference type="PANTHER" id="PTHR19862:SF14">
    <property type="entry name" value="WD REPEAT-CONTAINING PROTEIN 48"/>
    <property type="match status" value="1"/>
</dbReference>
<dbReference type="SUPFAM" id="SSF50978">
    <property type="entry name" value="WD40 repeat-like"/>
    <property type="match status" value="2"/>
</dbReference>
<dbReference type="Proteomes" id="UP000196158">
    <property type="component" value="Unassembled WGS sequence"/>
</dbReference>
<organism evidence="5 6">
    <name type="scientific">Maudiozyma saulgeensis</name>
    <dbReference type="NCBI Taxonomy" id="1789683"/>
    <lineage>
        <taxon>Eukaryota</taxon>
        <taxon>Fungi</taxon>
        <taxon>Dikarya</taxon>
        <taxon>Ascomycota</taxon>
        <taxon>Saccharomycotina</taxon>
        <taxon>Saccharomycetes</taxon>
        <taxon>Saccharomycetales</taxon>
        <taxon>Saccharomycetaceae</taxon>
        <taxon>Maudiozyma</taxon>
    </lineage>
</organism>
<dbReference type="PROSITE" id="PS00678">
    <property type="entry name" value="WD_REPEATS_1"/>
    <property type="match status" value="1"/>
</dbReference>
<dbReference type="OrthoDB" id="2421129at2759"/>
<feature type="repeat" description="WD" evidence="3">
    <location>
        <begin position="208"/>
        <end position="249"/>
    </location>
</feature>
<feature type="region of interest" description="Disordered" evidence="4">
    <location>
        <begin position="693"/>
        <end position="718"/>
    </location>
</feature>
<keyword evidence="1 3" id="KW-0853">WD repeat</keyword>
<dbReference type="InterPro" id="IPR015943">
    <property type="entry name" value="WD40/YVTN_repeat-like_dom_sf"/>
</dbReference>
<keyword evidence="2" id="KW-0677">Repeat</keyword>
<proteinExistence type="predicted"/>
<dbReference type="InterPro" id="IPR021772">
    <property type="entry name" value="WDR48/Bun107"/>
</dbReference>
<evidence type="ECO:0000256" key="2">
    <source>
        <dbReference type="ARBA" id="ARBA00022737"/>
    </source>
</evidence>
<feature type="region of interest" description="Disordered" evidence="4">
    <location>
        <begin position="655"/>
        <end position="675"/>
    </location>
</feature>
<protein>
    <submittedName>
        <fullName evidence="5">Uncharacterized protein</fullName>
    </submittedName>
</protein>
<dbReference type="GO" id="GO:0043130">
    <property type="term" value="F:ubiquitin binding"/>
    <property type="evidence" value="ECO:0007669"/>
    <property type="project" value="TreeGrafter"/>
</dbReference>
<accession>A0A1X7R8S8</accession>
<evidence type="ECO:0000256" key="4">
    <source>
        <dbReference type="SAM" id="MobiDB-lite"/>
    </source>
</evidence>
<feature type="region of interest" description="Disordered" evidence="4">
    <location>
        <begin position="827"/>
        <end position="899"/>
    </location>
</feature>
<feature type="compositionally biased region" description="Low complexity" evidence="4">
    <location>
        <begin position="655"/>
        <end position="667"/>
    </location>
</feature>
<dbReference type="Pfam" id="PF11816">
    <property type="entry name" value="DUF3337"/>
    <property type="match status" value="1"/>
</dbReference>
<feature type="repeat" description="WD" evidence="3">
    <location>
        <begin position="109"/>
        <end position="143"/>
    </location>
</feature>
<keyword evidence="6" id="KW-1185">Reference proteome</keyword>
<dbReference type="PROSITE" id="PS50294">
    <property type="entry name" value="WD_REPEATS_REGION"/>
    <property type="match status" value="1"/>
</dbReference>
<dbReference type="EMBL" id="FXLY01000009">
    <property type="protein sequence ID" value="SMN21870.1"/>
    <property type="molecule type" value="Genomic_DNA"/>
</dbReference>
<feature type="region of interest" description="Disordered" evidence="4">
    <location>
        <begin position="587"/>
        <end position="617"/>
    </location>
</feature>
<evidence type="ECO:0000313" key="6">
    <source>
        <dbReference type="Proteomes" id="UP000196158"/>
    </source>
</evidence>
<dbReference type="InterPro" id="IPR001680">
    <property type="entry name" value="WD40_rpt"/>
</dbReference>
<dbReference type="Gene3D" id="2.130.10.10">
    <property type="entry name" value="YVTN repeat-like/Quinoprotein amine dehydrogenase"/>
    <property type="match status" value="2"/>
</dbReference>
<evidence type="ECO:0000313" key="5">
    <source>
        <dbReference type="EMBL" id="SMN21870.1"/>
    </source>
</evidence>
<evidence type="ECO:0000256" key="1">
    <source>
        <dbReference type="ARBA" id="ARBA00022574"/>
    </source>
</evidence>
<dbReference type="PROSITE" id="PS50082">
    <property type="entry name" value="WD_REPEATS_2"/>
    <property type="match status" value="2"/>
</dbReference>
<feature type="compositionally biased region" description="Low complexity" evidence="4">
    <location>
        <begin position="846"/>
        <end position="859"/>
    </location>
</feature>
<dbReference type="InterPro" id="IPR051246">
    <property type="entry name" value="WDR48"/>
</dbReference>
<dbReference type="AlphaFoldDB" id="A0A1X7R8S8"/>
<dbReference type="SMART" id="SM00320">
    <property type="entry name" value="WD40"/>
    <property type="match status" value="2"/>
</dbReference>